<dbReference type="PANTHER" id="PTHR43115:SF4">
    <property type="entry name" value="DEHYDROGENASE_REDUCTASE SDR FAMILY MEMBER 11"/>
    <property type="match status" value="1"/>
</dbReference>
<accession>A0A1S4FRB0</accession>
<dbReference type="PRINTS" id="PR00081">
    <property type="entry name" value="GDHRDH"/>
</dbReference>
<evidence type="ECO:0000313" key="5">
    <source>
        <dbReference type="Proteomes" id="UP000008820"/>
    </source>
</evidence>
<dbReference type="InterPro" id="IPR036291">
    <property type="entry name" value="NAD(P)-bd_dom_sf"/>
</dbReference>
<reference evidence="4 5" key="1">
    <citation type="submission" date="2017-06" db="EMBL/GenBank/DDBJ databases">
        <title>Aedes aegypti genome working group (AGWG) sequencing and assembly.</title>
        <authorList>
            <consortium name="Aedes aegypti Genome Working Group (AGWG)"/>
            <person name="Matthews B.J."/>
        </authorList>
    </citation>
    <scope>NUCLEOTIDE SEQUENCE [LARGE SCALE GENOMIC DNA]</scope>
    <source>
        <strain evidence="4 5">LVP_AGWG</strain>
    </source>
</reference>
<dbReference type="PANTHER" id="PTHR43115">
    <property type="entry name" value="DEHYDROGENASE/REDUCTASE SDR FAMILY MEMBER 11"/>
    <property type="match status" value="1"/>
</dbReference>
<dbReference type="Pfam" id="PF00106">
    <property type="entry name" value="adh_short"/>
    <property type="match status" value="1"/>
</dbReference>
<evidence type="ECO:0000256" key="2">
    <source>
        <dbReference type="ARBA" id="ARBA00023002"/>
    </source>
</evidence>
<evidence type="ECO:0000256" key="3">
    <source>
        <dbReference type="RuleBase" id="RU000363"/>
    </source>
</evidence>
<dbReference type="GO" id="GO:0016616">
    <property type="term" value="F:oxidoreductase activity, acting on the CH-OH group of donors, NAD or NADP as acceptor"/>
    <property type="evidence" value="ECO:0007669"/>
    <property type="project" value="UniProtKB-ARBA"/>
</dbReference>
<comment type="similarity">
    <text evidence="1 3">Belongs to the short-chain dehydrogenases/reductases (SDR) family.</text>
</comment>
<dbReference type="InterPro" id="IPR002347">
    <property type="entry name" value="SDR_fam"/>
</dbReference>
<dbReference type="EnsemblMetazoa" id="AAEL010671-RA">
    <property type="protein sequence ID" value="AAEL010671-PA"/>
    <property type="gene ID" value="AAEL010671"/>
</dbReference>
<dbReference type="Proteomes" id="UP000008820">
    <property type="component" value="Chromosome 2"/>
</dbReference>
<dbReference type="InParanoid" id="A0A1S4FRB0"/>
<protein>
    <submittedName>
        <fullName evidence="4">Uncharacterized protein</fullName>
    </submittedName>
</protein>
<keyword evidence="2" id="KW-0560">Oxidoreductase</keyword>
<organism evidence="4 5">
    <name type="scientific">Aedes aegypti</name>
    <name type="common">Yellowfever mosquito</name>
    <name type="synonym">Culex aegypti</name>
    <dbReference type="NCBI Taxonomy" id="7159"/>
    <lineage>
        <taxon>Eukaryota</taxon>
        <taxon>Metazoa</taxon>
        <taxon>Ecdysozoa</taxon>
        <taxon>Arthropoda</taxon>
        <taxon>Hexapoda</taxon>
        <taxon>Insecta</taxon>
        <taxon>Pterygota</taxon>
        <taxon>Neoptera</taxon>
        <taxon>Endopterygota</taxon>
        <taxon>Diptera</taxon>
        <taxon>Nematocera</taxon>
        <taxon>Culicoidea</taxon>
        <taxon>Culicidae</taxon>
        <taxon>Culicinae</taxon>
        <taxon>Aedini</taxon>
        <taxon>Aedes</taxon>
        <taxon>Stegomyia</taxon>
    </lineage>
</organism>
<dbReference type="VEuPathDB" id="VectorBase:AAEL010671"/>
<dbReference type="FunCoup" id="A0A1S4FRB0">
    <property type="interactions" value="222"/>
</dbReference>
<evidence type="ECO:0000256" key="1">
    <source>
        <dbReference type="ARBA" id="ARBA00006484"/>
    </source>
</evidence>
<keyword evidence="5" id="KW-1185">Reference proteome</keyword>
<dbReference type="PRINTS" id="PR00080">
    <property type="entry name" value="SDRFAMILY"/>
</dbReference>
<dbReference type="OrthoDB" id="1933717at2759"/>
<reference evidence="4" key="2">
    <citation type="submission" date="2020-05" db="UniProtKB">
        <authorList>
            <consortium name="EnsemblMetazoa"/>
        </authorList>
    </citation>
    <scope>IDENTIFICATION</scope>
    <source>
        <strain evidence="4">LVP_AGWG</strain>
    </source>
</reference>
<sequence>MDRWRGKVAVVTGASSGIGAATAKELAKAGMITVGLARRVEQVESLKTALPMESAARLHALKCDVSSEESIMEAFKFVEGKFGGVDVLVNNAGVYQKVDLLEAGNTAALRQSLDVNVLALALCSREAFLSMQRRNVAGHIFHLNSIEGHNVPNYPGANLYPAGKFAVTAITETMRNELRNAGTKIKVTSISPGFVKTPMVDMCDVYGGFETSTMPMLQPEDIAHGILYALGTPPHVQVHELTIKPVGEPV</sequence>
<dbReference type="SUPFAM" id="SSF51735">
    <property type="entry name" value="NAD(P)-binding Rossmann-fold domains"/>
    <property type="match status" value="1"/>
</dbReference>
<proteinExistence type="inferred from homology"/>
<gene>
    <name evidence="4" type="primary">5573680</name>
</gene>
<dbReference type="Gene3D" id="3.40.50.720">
    <property type="entry name" value="NAD(P)-binding Rossmann-like Domain"/>
    <property type="match status" value="1"/>
</dbReference>
<dbReference type="AlphaFoldDB" id="A0A1S4FRB0"/>
<evidence type="ECO:0000313" key="4">
    <source>
        <dbReference type="EnsemblMetazoa" id="AAEL010671-PA"/>
    </source>
</evidence>
<name>A0A1S4FRB0_AEDAE</name>
<dbReference type="FunFam" id="3.40.50.720:FF:000047">
    <property type="entry name" value="NADP-dependent L-serine/L-allo-threonine dehydrogenase"/>
    <property type="match status" value="1"/>
</dbReference>